<sequence length="69" mass="7872">MKTMKQGIHPEYKKVIVRCACGNEFESGSVKDELRVEICSECHPFFTGKQKFVTAAGRVDKFNKKYGLK</sequence>
<dbReference type="NCBIfam" id="NF000612">
    <property type="entry name" value="PRK00019.1"/>
    <property type="match status" value="1"/>
</dbReference>
<accession>U2X2Z1</accession>
<dbReference type="InterPro" id="IPR042105">
    <property type="entry name" value="Ribosomal_bL31_sf"/>
</dbReference>
<evidence type="ECO:0000256" key="1">
    <source>
        <dbReference type="ARBA" id="ARBA00009296"/>
    </source>
</evidence>
<gene>
    <name evidence="7" type="primary">rpmE</name>
    <name evidence="8" type="ORF">GBL_1114</name>
</gene>
<dbReference type="PANTHER" id="PTHR33280">
    <property type="entry name" value="50S RIBOSOMAL PROTEIN L31, CHLOROPLASTIC"/>
    <property type="match status" value="1"/>
</dbReference>
<evidence type="ECO:0000256" key="6">
    <source>
        <dbReference type="ARBA" id="ARBA00035687"/>
    </source>
</evidence>
<dbReference type="EMBL" id="BASG01000006">
    <property type="protein sequence ID" value="GAD12897.1"/>
    <property type="molecule type" value="Genomic_DNA"/>
</dbReference>
<dbReference type="GO" id="GO:0046872">
    <property type="term" value="F:metal ion binding"/>
    <property type="evidence" value="ECO:0007669"/>
    <property type="project" value="UniProtKB-KW"/>
</dbReference>
<dbReference type="InterPro" id="IPR034704">
    <property type="entry name" value="Ribosomal_bL28/bL31-like_sf"/>
</dbReference>
<comment type="subunit">
    <text evidence="7">Part of the 50S ribosomal subunit.</text>
</comment>
<dbReference type="PANTHER" id="PTHR33280:SF1">
    <property type="entry name" value="LARGE RIBOSOMAL SUBUNIT PROTEIN BL31C"/>
    <property type="match status" value="1"/>
</dbReference>
<dbReference type="NCBIfam" id="TIGR00105">
    <property type="entry name" value="L31"/>
    <property type="match status" value="1"/>
</dbReference>
<dbReference type="GO" id="GO:0019843">
    <property type="term" value="F:rRNA binding"/>
    <property type="evidence" value="ECO:0007669"/>
    <property type="project" value="UniProtKB-KW"/>
</dbReference>
<dbReference type="HAMAP" id="MF_00501">
    <property type="entry name" value="Ribosomal_bL31_1"/>
    <property type="match status" value="1"/>
</dbReference>
<comment type="cofactor">
    <cofactor evidence="7">
        <name>Zn(2+)</name>
        <dbReference type="ChEBI" id="CHEBI:29105"/>
    </cofactor>
    <text evidence="7">Binds 1 zinc ion per subunit.</text>
</comment>
<protein>
    <recommendedName>
        <fullName evidence="6 7">Large ribosomal subunit protein bL31</fullName>
    </recommendedName>
</protein>
<dbReference type="AlphaFoldDB" id="U2X2Z1"/>
<dbReference type="NCBIfam" id="NF001809">
    <property type="entry name" value="PRK00528.1"/>
    <property type="match status" value="1"/>
</dbReference>
<keyword evidence="4 7" id="KW-0689">Ribosomal protein</keyword>
<evidence type="ECO:0000313" key="8">
    <source>
        <dbReference type="EMBL" id="GAD12897.1"/>
    </source>
</evidence>
<evidence type="ECO:0000256" key="3">
    <source>
        <dbReference type="ARBA" id="ARBA00022884"/>
    </source>
</evidence>
<dbReference type="GO" id="GO:1990904">
    <property type="term" value="C:ribonucleoprotein complex"/>
    <property type="evidence" value="ECO:0007669"/>
    <property type="project" value="UniProtKB-KW"/>
</dbReference>
<dbReference type="GO" id="GO:0005840">
    <property type="term" value="C:ribosome"/>
    <property type="evidence" value="ECO:0007669"/>
    <property type="project" value="UniProtKB-KW"/>
</dbReference>
<comment type="similarity">
    <text evidence="1 7">Belongs to the bacterial ribosomal protein bL31 family. Type A subfamily.</text>
</comment>
<dbReference type="SUPFAM" id="SSF143800">
    <property type="entry name" value="L28p-like"/>
    <property type="match status" value="1"/>
</dbReference>
<dbReference type="Pfam" id="PF01197">
    <property type="entry name" value="Ribosomal_L31"/>
    <property type="match status" value="1"/>
</dbReference>
<evidence type="ECO:0000313" key="9">
    <source>
        <dbReference type="Proteomes" id="UP000016424"/>
    </source>
</evidence>
<comment type="function">
    <text evidence="7">Binds the 23S rRNA.</text>
</comment>
<dbReference type="GO" id="GO:0003735">
    <property type="term" value="F:structural constituent of ribosome"/>
    <property type="evidence" value="ECO:0007669"/>
    <property type="project" value="InterPro"/>
</dbReference>
<dbReference type="InterPro" id="IPR002150">
    <property type="entry name" value="Ribosomal_bL31"/>
</dbReference>
<feature type="binding site" evidence="7">
    <location>
        <position position="21"/>
    </location>
    <ligand>
        <name>Zn(2+)</name>
        <dbReference type="ChEBI" id="CHEBI:29105"/>
    </ligand>
</feature>
<keyword evidence="3 7" id="KW-0694">RNA-binding</keyword>
<keyword evidence="2 7" id="KW-0699">rRNA-binding</keyword>
<evidence type="ECO:0000256" key="4">
    <source>
        <dbReference type="ARBA" id="ARBA00022980"/>
    </source>
</evidence>
<keyword evidence="5 7" id="KW-0687">Ribonucleoprotein</keyword>
<name>U2X2Z1_GEOKU</name>
<keyword evidence="7" id="KW-0862">Zinc</keyword>
<feature type="binding site" evidence="7">
    <location>
        <position position="42"/>
    </location>
    <ligand>
        <name>Zn(2+)</name>
        <dbReference type="ChEBI" id="CHEBI:29105"/>
    </ligand>
</feature>
<dbReference type="PRINTS" id="PR01249">
    <property type="entry name" value="RIBOSOMALL31"/>
</dbReference>
<dbReference type="GO" id="GO:0006412">
    <property type="term" value="P:translation"/>
    <property type="evidence" value="ECO:0007669"/>
    <property type="project" value="UniProtKB-UniRule"/>
</dbReference>
<proteinExistence type="inferred from homology"/>
<feature type="binding site" evidence="7">
    <location>
        <position position="39"/>
    </location>
    <ligand>
        <name>Zn(2+)</name>
        <dbReference type="ChEBI" id="CHEBI:29105"/>
    </ligand>
</feature>
<dbReference type="PROSITE" id="PS01143">
    <property type="entry name" value="RIBOSOMAL_L31"/>
    <property type="match status" value="1"/>
</dbReference>
<evidence type="ECO:0000256" key="5">
    <source>
        <dbReference type="ARBA" id="ARBA00023274"/>
    </source>
</evidence>
<comment type="caution">
    <text evidence="8">The sequence shown here is derived from an EMBL/GenBank/DDBJ whole genome shotgun (WGS) entry which is preliminary data.</text>
</comment>
<reference evidence="9" key="1">
    <citation type="journal article" date="2013" name="Genome">
        <title>Draft Genome Sequence of Geobacillus kaustophilus GBlys, a Lysogenic Strain with Bacteriophage phiOH2.</title>
        <authorList>
            <person name="Doi K."/>
            <person name="Mori K."/>
            <person name="Martono H."/>
            <person name="Nagayoshi Y."/>
            <person name="Fujino Y."/>
            <person name="Tashiro K."/>
            <person name="Kuhara S."/>
            <person name="Ohshima T."/>
        </authorList>
    </citation>
    <scope>NUCLEOTIDE SEQUENCE [LARGE SCALE GENOMIC DNA]</scope>
    <source>
        <strain evidence="9">GBlys</strain>
    </source>
</reference>
<feature type="binding site" evidence="7">
    <location>
        <position position="19"/>
    </location>
    <ligand>
        <name>Zn(2+)</name>
        <dbReference type="ChEBI" id="CHEBI:29105"/>
    </ligand>
</feature>
<dbReference type="InterPro" id="IPR027491">
    <property type="entry name" value="Ribosomal_bL31_A"/>
</dbReference>
<keyword evidence="7" id="KW-0479">Metal-binding</keyword>
<organism evidence="8 9">
    <name type="scientific">Geobacillus kaustophilus GBlys</name>
    <dbReference type="NCBI Taxonomy" id="1337888"/>
    <lineage>
        <taxon>Bacteria</taxon>
        <taxon>Bacillati</taxon>
        <taxon>Bacillota</taxon>
        <taxon>Bacilli</taxon>
        <taxon>Bacillales</taxon>
        <taxon>Anoxybacillaceae</taxon>
        <taxon>Geobacillus</taxon>
        <taxon>Geobacillus thermoleovorans group</taxon>
    </lineage>
</organism>
<dbReference type="Proteomes" id="UP000016424">
    <property type="component" value="Unassembled WGS sequence"/>
</dbReference>
<evidence type="ECO:0000256" key="7">
    <source>
        <dbReference type="HAMAP-Rule" id="MF_00501"/>
    </source>
</evidence>
<dbReference type="Gene3D" id="4.10.830.30">
    <property type="entry name" value="Ribosomal protein L31"/>
    <property type="match status" value="1"/>
</dbReference>
<evidence type="ECO:0000256" key="2">
    <source>
        <dbReference type="ARBA" id="ARBA00022730"/>
    </source>
</evidence>